<name>E2Z9X2_9FIRM</name>
<keyword evidence="2" id="KW-1185">Reference proteome</keyword>
<dbReference type="OrthoDB" id="9096700at2"/>
<dbReference type="Proteomes" id="UP000003195">
    <property type="component" value="Unassembled WGS sequence"/>
</dbReference>
<accession>E2Z9X2</accession>
<gene>
    <name evidence="1" type="ORF">HMPREF9429_00228</name>
</gene>
<dbReference type="AlphaFoldDB" id="E2Z9X2"/>
<sequence length="135" mass="14929">MKIILFFIMVCLLIGGQILGAKFQIKSFNEALKRLHKKGNVGVGTKKRKVGPGYVVLLACDSQGRITGGELMRGITVFNSFKEYGKWNGQSIYDVNARLKAGNEEARDEYSGYIAALDALEEKLAEQIAGEEVKR</sequence>
<dbReference type="STRING" id="706434.HMPREF9429_00228"/>
<evidence type="ECO:0000313" key="2">
    <source>
        <dbReference type="Proteomes" id="UP000003195"/>
    </source>
</evidence>
<protein>
    <submittedName>
        <fullName evidence="1">Glucitol operon activator protein (GutM)</fullName>
    </submittedName>
</protein>
<dbReference type="HOGENOM" id="CLU_124480_2_1_9"/>
<dbReference type="eggNOG" id="COG4578">
    <property type="taxonomic scope" value="Bacteria"/>
</dbReference>
<organism evidence="1 2">
    <name type="scientific">Megasphaera micronuciformis F0359</name>
    <dbReference type="NCBI Taxonomy" id="706434"/>
    <lineage>
        <taxon>Bacteria</taxon>
        <taxon>Bacillati</taxon>
        <taxon>Bacillota</taxon>
        <taxon>Negativicutes</taxon>
        <taxon>Veillonellales</taxon>
        <taxon>Veillonellaceae</taxon>
        <taxon>Megasphaera</taxon>
    </lineage>
</organism>
<dbReference type="Pfam" id="PF06923">
    <property type="entry name" value="GutM"/>
    <property type="match status" value="1"/>
</dbReference>
<dbReference type="EMBL" id="AECS01000007">
    <property type="protein sequence ID" value="EFQ04947.1"/>
    <property type="molecule type" value="Genomic_DNA"/>
</dbReference>
<evidence type="ECO:0000313" key="1">
    <source>
        <dbReference type="EMBL" id="EFQ04947.1"/>
    </source>
</evidence>
<dbReference type="InterPro" id="IPR009693">
    <property type="entry name" value="Glucitol_operon_activator"/>
</dbReference>
<proteinExistence type="predicted"/>
<comment type="caution">
    <text evidence="1">The sequence shown here is derived from an EMBL/GenBank/DDBJ whole genome shotgun (WGS) entry which is preliminary data.</text>
</comment>
<reference evidence="1 2" key="1">
    <citation type="submission" date="2010-08" db="EMBL/GenBank/DDBJ databases">
        <authorList>
            <person name="Weinstock G."/>
            <person name="Sodergren E."/>
            <person name="Clifton S."/>
            <person name="Fulton L."/>
            <person name="Fulton B."/>
            <person name="Courtney L."/>
            <person name="Fronick C."/>
            <person name="Harrison M."/>
            <person name="Strong C."/>
            <person name="Farmer C."/>
            <person name="Delahaunty K."/>
            <person name="Markovic C."/>
            <person name="Hall O."/>
            <person name="Minx P."/>
            <person name="Tomlinson C."/>
            <person name="Mitreva M."/>
            <person name="Hou S."/>
            <person name="Chen J."/>
            <person name="Wollam A."/>
            <person name="Pepin K.H."/>
            <person name="Johnson M."/>
            <person name="Bhonagiri V."/>
            <person name="Zhang X."/>
            <person name="Suruliraj S."/>
            <person name="Warren W."/>
            <person name="Chinwalla A."/>
            <person name="Mardis E.R."/>
            <person name="Wilson R.K."/>
        </authorList>
    </citation>
    <scope>NUCLEOTIDE SEQUENCE [LARGE SCALE GENOMIC DNA]</scope>
    <source>
        <strain evidence="1 2">F0359</strain>
    </source>
</reference>
<dbReference type="RefSeq" id="WP_006940980.1">
    <property type="nucleotide sequence ID" value="NZ_GL538181.1"/>
</dbReference>